<keyword evidence="3" id="KW-1185">Reference proteome</keyword>
<proteinExistence type="predicted"/>
<organism evidence="2 3">
    <name type="scientific">Ramazzottius varieornatus</name>
    <name type="common">Water bear</name>
    <name type="synonym">Tardigrade</name>
    <dbReference type="NCBI Taxonomy" id="947166"/>
    <lineage>
        <taxon>Eukaryota</taxon>
        <taxon>Metazoa</taxon>
        <taxon>Ecdysozoa</taxon>
        <taxon>Tardigrada</taxon>
        <taxon>Eutardigrada</taxon>
        <taxon>Parachela</taxon>
        <taxon>Hypsibioidea</taxon>
        <taxon>Ramazzottiidae</taxon>
        <taxon>Ramazzottius</taxon>
    </lineage>
</organism>
<evidence type="ECO:0000313" key="2">
    <source>
        <dbReference type="EMBL" id="GAV01703.1"/>
    </source>
</evidence>
<dbReference type="Proteomes" id="UP000186922">
    <property type="component" value="Unassembled WGS sequence"/>
</dbReference>
<accession>A0A1D1VNH0</accession>
<protein>
    <submittedName>
        <fullName evidence="2">Uncharacterized protein</fullName>
    </submittedName>
</protein>
<feature type="region of interest" description="Disordered" evidence="1">
    <location>
        <begin position="77"/>
        <end position="115"/>
    </location>
</feature>
<evidence type="ECO:0000313" key="3">
    <source>
        <dbReference type="Proteomes" id="UP000186922"/>
    </source>
</evidence>
<sequence>MRKYPTRESCLRRGRERERVCAKEITPQSTTEGVLSIKETTKQRTMSDPRPPSLLKKQPDPLRWTKASSWDAVCGKRMRKRVRRRRRLHKPHMPKRRKTQNGIRMPQDACQAHRV</sequence>
<dbReference type="AlphaFoldDB" id="A0A1D1VNH0"/>
<dbReference type="EMBL" id="BDGG01000007">
    <property type="protein sequence ID" value="GAV01703.1"/>
    <property type="molecule type" value="Genomic_DNA"/>
</dbReference>
<name>A0A1D1VNH0_RAMVA</name>
<comment type="caution">
    <text evidence="2">The sequence shown here is derived from an EMBL/GenBank/DDBJ whole genome shotgun (WGS) entry which is preliminary data.</text>
</comment>
<feature type="region of interest" description="Disordered" evidence="1">
    <location>
        <begin position="25"/>
        <end position="60"/>
    </location>
</feature>
<feature type="compositionally biased region" description="Basic residues" evidence="1">
    <location>
        <begin position="77"/>
        <end position="99"/>
    </location>
</feature>
<evidence type="ECO:0000256" key="1">
    <source>
        <dbReference type="SAM" id="MobiDB-lite"/>
    </source>
</evidence>
<reference evidence="2 3" key="1">
    <citation type="journal article" date="2016" name="Nat. Commun.">
        <title>Extremotolerant tardigrade genome and improved radiotolerance of human cultured cells by tardigrade-unique protein.</title>
        <authorList>
            <person name="Hashimoto T."/>
            <person name="Horikawa D.D."/>
            <person name="Saito Y."/>
            <person name="Kuwahara H."/>
            <person name="Kozuka-Hata H."/>
            <person name="Shin-I T."/>
            <person name="Minakuchi Y."/>
            <person name="Ohishi K."/>
            <person name="Motoyama A."/>
            <person name="Aizu T."/>
            <person name="Enomoto A."/>
            <person name="Kondo K."/>
            <person name="Tanaka S."/>
            <person name="Hara Y."/>
            <person name="Koshikawa S."/>
            <person name="Sagara H."/>
            <person name="Miura T."/>
            <person name="Yokobori S."/>
            <person name="Miyagawa K."/>
            <person name="Suzuki Y."/>
            <person name="Kubo T."/>
            <person name="Oyama M."/>
            <person name="Kohara Y."/>
            <person name="Fujiyama A."/>
            <person name="Arakawa K."/>
            <person name="Katayama T."/>
            <person name="Toyoda A."/>
            <person name="Kunieda T."/>
        </authorList>
    </citation>
    <scope>NUCLEOTIDE SEQUENCE [LARGE SCALE GENOMIC DNA]</scope>
    <source>
        <strain evidence="2 3">YOKOZUNA-1</strain>
    </source>
</reference>
<gene>
    <name evidence="2" type="primary">RvY_12371</name>
    <name evidence="2" type="synonym">RvY_12371.3</name>
    <name evidence="2" type="ORF">RvY_12371-3</name>
</gene>